<name>A0A941DM66_9BURK</name>
<dbReference type="GO" id="GO:0005524">
    <property type="term" value="F:ATP binding"/>
    <property type="evidence" value="ECO:0007669"/>
    <property type="project" value="UniProtKB-KW"/>
</dbReference>
<dbReference type="Pfam" id="PF00005">
    <property type="entry name" value="ABC_tran"/>
    <property type="match status" value="1"/>
</dbReference>
<evidence type="ECO:0000256" key="1">
    <source>
        <dbReference type="ARBA" id="ARBA00004651"/>
    </source>
</evidence>
<feature type="transmembrane region" description="Helical" evidence="8">
    <location>
        <begin position="260"/>
        <end position="282"/>
    </location>
</feature>
<dbReference type="FunFam" id="3.40.50.300:FF:000218">
    <property type="entry name" value="Multidrug ABC transporter ATP-binding protein"/>
    <property type="match status" value="1"/>
</dbReference>
<dbReference type="SUPFAM" id="SSF90123">
    <property type="entry name" value="ABC transporter transmembrane region"/>
    <property type="match status" value="1"/>
</dbReference>
<dbReference type="PROSITE" id="PS50929">
    <property type="entry name" value="ABC_TM1F"/>
    <property type="match status" value="1"/>
</dbReference>
<dbReference type="NCBIfam" id="TIGR02204">
    <property type="entry name" value="MsbA_rel"/>
    <property type="match status" value="1"/>
</dbReference>
<evidence type="ECO:0000259" key="10">
    <source>
        <dbReference type="PROSITE" id="PS50929"/>
    </source>
</evidence>
<evidence type="ECO:0000313" key="12">
    <source>
        <dbReference type="Proteomes" id="UP000680067"/>
    </source>
</evidence>
<evidence type="ECO:0000256" key="8">
    <source>
        <dbReference type="SAM" id="Phobius"/>
    </source>
</evidence>
<dbReference type="InterPro" id="IPR039421">
    <property type="entry name" value="Type_1_exporter"/>
</dbReference>
<dbReference type="AlphaFoldDB" id="A0A941DM66"/>
<keyword evidence="3 8" id="KW-0812">Transmembrane</keyword>
<dbReference type="RefSeq" id="WP_212688690.1">
    <property type="nucleotide sequence ID" value="NZ_JAGSPN010000011.1"/>
</dbReference>
<protein>
    <submittedName>
        <fullName evidence="11">ATP-binding cassette domain-containing protein</fullName>
    </submittedName>
</protein>
<keyword evidence="12" id="KW-1185">Reference proteome</keyword>
<feature type="transmembrane region" description="Helical" evidence="8">
    <location>
        <begin position="39"/>
        <end position="60"/>
    </location>
</feature>
<reference evidence="11" key="1">
    <citation type="submission" date="2021-04" db="EMBL/GenBank/DDBJ databases">
        <title>novel species isolated from subtropical streams in China.</title>
        <authorList>
            <person name="Lu H."/>
        </authorList>
    </citation>
    <scope>NUCLEOTIDE SEQUENCE</scope>
    <source>
        <strain evidence="11">LFS511W</strain>
    </source>
</reference>
<proteinExistence type="predicted"/>
<dbReference type="InterPro" id="IPR027417">
    <property type="entry name" value="P-loop_NTPase"/>
</dbReference>
<comment type="subcellular location">
    <subcellularLocation>
        <location evidence="1">Cell membrane</location>
        <topology evidence="1">Multi-pass membrane protein</topology>
    </subcellularLocation>
</comment>
<evidence type="ECO:0000259" key="9">
    <source>
        <dbReference type="PROSITE" id="PS50893"/>
    </source>
</evidence>
<dbReference type="InterPro" id="IPR011918">
    <property type="entry name" value="ABC_MsbA_ATP-bd"/>
</dbReference>
<dbReference type="GO" id="GO:0015421">
    <property type="term" value="F:ABC-type oligopeptide transporter activity"/>
    <property type="evidence" value="ECO:0007669"/>
    <property type="project" value="TreeGrafter"/>
</dbReference>
<dbReference type="Gene3D" id="1.20.1560.10">
    <property type="entry name" value="ABC transporter type 1, transmembrane domain"/>
    <property type="match status" value="1"/>
</dbReference>
<gene>
    <name evidence="11" type="ORF">KDM89_14835</name>
</gene>
<evidence type="ECO:0000256" key="2">
    <source>
        <dbReference type="ARBA" id="ARBA00022475"/>
    </source>
</evidence>
<evidence type="ECO:0000256" key="7">
    <source>
        <dbReference type="ARBA" id="ARBA00023136"/>
    </source>
</evidence>
<evidence type="ECO:0000256" key="5">
    <source>
        <dbReference type="ARBA" id="ARBA00022840"/>
    </source>
</evidence>
<sequence>MSELSAAASASDANTATPARKLGPLRALLPFLLPYRKQFALAGFALLAAAAATLSVPMAFRGMIDGGWQGAANALPNAFLLLFGLAMLLAISTAARFYMVSWLGERVTADLRKQVYSHILRQSPLFFETTRTGEVLSRLTTDTSLIQTVVGTSISMALRNCLLLAGGLLMMLITSTSLTLMILVLLLAVILPILHFGKRVRSLSRQSQDSIADFSALAGEILNAMPTIQAFTRESAERERFGTQAEKAFDSGIRRVRARALLTMIAITLVFGAIILVLWLGAQRVAAGEMSSGQLAQFILYASIVAGAFGALSEVLGDAQRAAGATERLLALMAYPPDIQDPPHPKLPPDTGNTQGATLSLSALRFSYPSRPQQLALDNIHLQIAAGETVALVGSSGAGKSTLFQLILRFYESQQGEIALNGQDIREYRLQDLRQRIGIVPQDTVIFSDNALENIRIARPDASDAEVMEAAKQAAAHDFLSALPEGYHTFLGERGVRLSGGQRQRIAIARVLLKNPPLLLLDEATSALDAESEQRVQAALERAMTGRTTLIIAHRLATIQKADRIIVMDQGRIVETGTHQDLLQQQGIYARLASLQFGLNSAPETPAEEAVSPL</sequence>
<evidence type="ECO:0000313" key="11">
    <source>
        <dbReference type="EMBL" id="MBR7783418.1"/>
    </source>
</evidence>
<dbReference type="GO" id="GO:0090374">
    <property type="term" value="P:oligopeptide export from mitochondrion"/>
    <property type="evidence" value="ECO:0007669"/>
    <property type="project" value="TreeGrafter"/>
</dbReference>
<dbReference type="PANTHER" id="PTHR43394">
    <property type="entry name" value="ATP-DEPENDENT PERMEASE MDL1, MITOCHONDRIAL"/>
    <property type="match status" value="1"/>
</dbReference>
<keyword evidence="5 11" id="KW-0067">ATP-binding</keyword>
<keyword evidence="4" id="KW-0547">Nucleotide-binding</keyword>
<feature type="domain" description="ABC transporter" evidence="9">
    <location>
        <begin position="359"/>
        <end position="595"/>
    </location>
</feature>
<evidence type="ECO:0000256" key="4">
    <source>
        <dbReference type="ARBA" id="ARBA00022741"/>
    </source>
</evidence>
<dbReference type="PANTHER" id="PTHR43394:SF1">
    <property type="entry name" value="ATP-BINDING CASSETTE SUB-FAMILY B MEMBER 10, MITOCHONDRIAL"/>
    <property type="match status" value="1"/>
</dbReference>
<keyword evidence="2" id="KW-1003">Cell membrane</keyword>
<organism evidence="11 12">
    <name type="scientific">Undibacterium luofuense</name>
    <dbReference type="NCBI Taxonomy" id="2828733"/>
    <lineage>
        <taxon>Bacteria</taxon>
        <taxon>Pseudomonadati</taxon>
        <taxon>Pseudomonadota</taxon>
        <taxon>Betaproteobacteria</taxon>
        <taxon>Burkholderiales</taxon>
        <taxon>Oxalobacteraceae</taxon>
        <taxon>Undibacterium</taxon>
    </lineage>
</organism>
<feature type="domain" description="ABC transmembrane type-1" evidence="10">
    <location>
        <begin position="40"/>
        <end position="321"/>
    </location>
</feature>
<dbReference type="InterPro" id="IPR011527">
    <property type="entry name" value="ABC1_TM_dom"/>
</dbReference>
<dbReference type="Gene3D" id="3.40.50.300">
    <property type="entry name" value="P-loop containing nucleotide triphosphate hydrolases"/>
    <property type="match status" value="1"/>
</dbReference>
<keyword evidence="6 8" id="KW-1133">Transmembrane helix</keyword>
<feature type="transmembrane region" description="Helical" evidence="8">
    <location>
        <begin position="294"/>
        <end position="312"/>
    </location>
</feature>
<evidence type="ECO:0000256" key="3">
    <source>
        <dbReference type="ARBA" id="ARBA00022692"/>
    </source>
</evidence>
<dbReference type="PROSITE" id="PS50893">
    <property type="entry name" value="ABC_TRANSPORTER_2"/>
    <property type="match status" value="1"/>
</dbReference>
<dbReference type="EMBL" id="JAGSPN010000011">
    <property type="protein sequence ID" value="MBR7783418.1"/>
    <property type="molecule type" value="Genomic_DNA"/>
</dbReference>
<dbReference type="Pfam" id="PF00664">
    <property type="entry name" value="ABC_membrane"/>
    <property type="match status" value="1"/>
</dbReference>
<dbReference type="InterPro" id="IPR017871">
    <property type="entry name" value="ABC_transporter-like_CS"/>
</dbReference>
<dbReference type="InterPro" id="IPR003439">
    <property type="entry name" value="ABC_transporter-like_ATP-bd"/>
</dbReference>
<dbReference type="SMART" id="SM00382">
    <property type="entry name" value="AAA"/>
    <property type="match status" value="1"/>
</dbReference>
<dbReference type="InterPro" id="IPR003593">
    <property type="entry name" value="AAA+_ATPase"/>
</dbReference>
<dbReference type="GO" id="GO:0016887">
    <property type="term" value="F:ATP hydrolysis activity"/>
    <property type="evidence" value="ECO:0007669"/>
    <property type="project" value="InterPro"/>
</dbReference>
<dbReference type="Proteomes" id="UP000680067">
    <property type="component" value="Unassembled WGS sequence"/>
</dbReference>
<dbReference type="SUPFAM" id="SSF52540">
    <property type="entry name" value="P-loop containing nucleoside triphosphate hydrolases"/>
    <property type="match status" value="1"/>
</dbReference>
<dbReference type="GO" id="GO:0005886">
    <property type="term" value="C:plasma membrane"/>
    <property type="evidence" value="ECO:0007669"/>
    <property type="project" value="UniProtKB-SubCell"/>
</dbReference>
<accession>A0A941DM66</accession>
<dbReference type="PROSITE" id="PS00211">
    <property type="entry name" value="ABC_TRANSPORTER_1"/>
    <property type="match status" value="1"/>
</dbReference>
<comment type="caution">
    <text evidence="11">The sequence shown here is derived from an EMBL/GenBank/DDBJ whole genome shotgun (WGS) entry which is preliminary data.</text>
</comment>
<evidence type="ECO:0000256" key="6">
    <source>
        <dbReference type="ARBA" id="ARBA00022989"/>
    </source>
</evidence>
<keyword evidence="7 8" id="KW-0472">Membrane</keyword>
<feature type="transmembrane region" description="Helical" evidence="8">
    <location>
        <begin position="180"/>
        <end position="197"/>
    </location>
</feature>
<dbReference type="InterPro" id="IPR036640">
    <property type="entry name" value="ABC1_TM_sf"/>
</dbReference>
<dbReference type="CDD" id="cd18575">
    <property type="entry name" value="ABC_6TM_bac_exporter_ABCB8_10_like"/>
    <property type="match status" value="1"/>
</dbReference>
<feature type="transmembrane region" description="Helical" evidence="8">
    <location>
        <begin position="80"/>
        <end position="103"/>
    </location>
</feature>